<dbReference type="Gene3D" id="1.10.10.10">
    <property type="entry name" value="Winged helix-like DNA-binding domain superfamily/Winged helix DNA-binding domain"/>
    <property type="match status" value="2"/>
</dbReference>
<reference evidence="9" key="1">
    <citation type="journal article" date="2021" name="PeerJ">
        <title>Extensive microbial diversity within the chicken gut microbiome revealed by metagenomics and culture.</title>
        <authorList>
            <person name="Gilroy R."/>
            <person name="Ravi A."/>
            <person name="Getino M."/>
            <person name="Pursley I."/>
            <person name="Horton D.L."/>
            <person name="Alikhan N.F."/>
            <person name="Baker D."/>
            <person name="Gharbi K."/>
            <person name="Hall N."/>
            <person name="Watson M."/>
            <person name="Adriaenssens E.M."/>
            <person name="Foster-Nyarko E."/>
            <person name="Jarju S."/>
            <person name="Secka A."/>
            <person name="Antonio M."/>
            <person name="Oren A."/>
            <person name="Chaudhuri R.R."/>
            <person name="La Ragione R."/>
            <person name="Hildebrand F."/>
            <person name="Pallen M.J."/>
        </authorList>
    </citation>
    <scope>NUCLEOTIDE SEQUENCE</scope>
    <source>
        <strain evidence="9">CHK160-9182</strain>
    </source>
</reference>
<evidence type="ECO:0000256" key="1">
    <source>
        <dbReference type="ARBA" id="ARBA00023015"/>
    </source>
</evidence>
<dbReference type="InterPro" id="IPR007630">
    <property type="entry name" value="RNA_pol_sigma70_r4"/>
</dbReference>
<evidence type="ECO:0000313" key="9">
    <source>
        <dbReference type="EMBL" id="HIW06977.1"/>
    </source>
</evidence>
<dbReference type="Gene3D" id="1.10.601.10">
    <property type="entry name" value="RNA Polymerase Primary Sigma Factor"/>
    <property type="match status" value="1"/>
</dbReference>
<dbReference type="Pfam" id="PF04545">
    <property type="entry name" value="Sigma70_r4"/>
    <property type="match status" value="1"/>
</dbReference>
<dbReference type="InterPro" id="IPR009042">
    <property type="entry name" value="RNA_pol_sigma70_r1_2"/>
</dbReference>
<dbReference type="GO" id="GO:0006352">
    <property type="term" value="P:DNA-templated transcription initiation"/>
    <property type="evidence" value="ECO:0007669"/>
    <property type="project" value="InterPro"/>
</dbReference>
<evidence type="ECO:0000256" key="3">
    <source>
        <dbReference type="ARBA" id="ARBA00023125"/>
    </source>
</evidence>
<keyword evidence="2" id="KW-0731">Sigma factor</keyword>
<accession>A0A9D1TUM4</accession>
<dbReference type="Pfam" id="PF04539">
    <property type="entry name" value="Sigma70_r3"/>
    <property type="match status" value="1"/>
</dbReference>
<evidence type="ECO:0000259" key="6">
    <source>
        <dbReference type="Pfam" id="PF04539"/>
    </source>
</evidence>
<evidence type="ECO:0000256" key="2">
    <source>
        <dbReference type="ARBA" id="ARBA00023082"/>
    </source>
</evidence>
<dbReference type="InterPro" id="IPR014284">
    <property type="entry name" value="RNA_pol_sigma-70_dom"/>
</dbReference>
<feature type="domain" description="RNA polymerase sigma-70 region 2" evidence="7">
    <location>
        <begin position="100"/>
        <end position="167"/>
    </location>
</feature>
<keyword evidence="1" id="KW-0805">Transcription regulation</keyword>
<evidence type="ECO:0000256" key="4">
    <source>
        <dbReference type="ARBA" id="ARBA00023163"/>
    </source>
</evidence>
<dbReference type="InterPro" id="IPR036388">
    <property type="entry name" value="WH-like_DNA-bd_sf"/>
</dbReference>
<dbReference type="Pfam" id="PF00140">
    <property type="entry name" value="Sigma70_r1_2"/>
    <property type="match status" value="1"/>
</dbReference>
<dbReference type="SUPFAM" id="SSF88946">
    <property type="entry name" value="Sigma2 domain of RNA polymerase sigma factors"/>
    <property type="match status" value="1"/>
</dbReference>
<dbReference type="Proteomes" id="UP000823934">
    <property type="component" value="Unassembled WGS sequence"/>
</dbReference>
<proteinExistence type="predicted"/>
<name>A0A9D1TUM4_9GAMM</name>
<dbReference type="PANTHER" id="PTHR30603:SF47">
    <property type="entry name" value="RNA POLYMERASE SIGMA FACTOR SIGD, CHLOROPLASTIC"/>
    <property type="match status" value="1"/>
</dbReference>
<dbReference type="GO" id="GO:0003677">
    <property type="term" value="F:DNA binding"/>
    <property type="evidence" value="ECO:0007669"/>
    <property type="project" value="UniProtKB-KW"/>
</dbReference>
<keyword evidence="3" id="KW-0238">DNA-binding</keyword>
<comment type="caution">
    <text evidence="9">The sequence shown here is derived from an EMBL/GenBank/DDBJ whole genome shotgun (WGS) entry which is preliminary data.</text>
</comment>
<reference evidence="9" key="2">
    <citation type="submission" date="2021-04" db="EMBL/GenBank/DDBJ databases">
        <authorList>
            <person name="Gilroy R."/>
        </authorList>
    </citation>
    <scope>NUCLEOTIDE SEQUENCE</scope>
    <source>
        <strain evidence="9">CHK160-9182</strain>
    </source>
</reference>
<evidence type="ECO:0000313" key="10">
    <source>
        <dbReference type="Proteomes" id="UP000823934"/>
    </source>
</evidence>
<protein>
    <submittedName>
        <fullName evidence="9">Sigma-70 family RNA polymerase sigma factor</fullName>
    </submittedName>
</protein>
<dbReference type="EMBL" id="DXHP01000145">
    <property type="protein sequence ID" value="HIW06977.1"/>
    <property type="molecule type" value="Genomic_DNA"/>
</dbReference>
<gene>
    <name evidence="9" type="ORF">H9889_06590</name>
</gene>
<dbReference type="InterPro" id="IPR013325">
    <property type="entry name" value="RNA_pol_sigma_r2"/>
</dbReference>
<dbReference type="PANTHER" id="PTHR30603">
    <property type="entry name" value="RNA POLYMERASE SIGMA FACTOR RPO"/>
    <property type="match status" value="1"/>
</dbReference>
<sequence length="336" mass="38733">MKNKTQELVNGNEEEQDVQECDLKNKGVLGSVQEVTNNQTEVVDEFTEILKNSRNENTFNENILYRYYSEVGQYPLLTAEEEQKYGLAAREGDLQAWRYLFKGNLRLVIMIAQRYQNQGIELHDLISEGNLGVMHAISKFEPEKGFRFSTYAVWWIRHYLSNVIMNEGRTIRIPIHVNKAISRLLTVIKELSQTLNREPTINEISDKTGQSIYEIMDLMAYHESTLSLDATIRSDQEGSDFYHLVSDDNADDATEILIGSEKLVILQSFLHHLEPQARRVIEYRFGVNGQSRQTLEKTGELLGITKDQVRYSQMKALARLKEIFDENGIELCDILS</sequence>
<dbReference type="PRINTS" id="PR00046">
    <property type="entry name" value="SIGMA70FCT"/>
</dbReference>
<dbReference type="InterPro" id="IPR000943">
    <property type="entry name" value="RNA_pol_sigma70"/>
</dbReference>
<dbReference type="NCBIfam" id="TIGR02937">
    <property type="entry name" value="sigma70-ECF"/>
    <property type="match status" value="1"/>
</dbReference>
<dbReference type="InterPro" id="IPR007624">
    <property type="entry name" value="RNA_pol_sigma70_r3"/>
</dbReference>
<keyword evidence="4" id="KW-0804">Transcription</keyword>
<feature type="domain" description="RNA polymerase sigma-70 region 4" evidence="8">
    <location>
        <begin position="270"/>
        <end position="322"/>
    </location>
</feature>
<dbReference type="InterPro" id="IPR013324">
    <property type="entry name" value="RNA_pol_sigma_r3/r4-like"/>
</dbReference>
<feature type="domain" description="RNA polymerase sigma-70 region 1.2" evidence="5">
    <location>
        <begin position="67"/>
        <end position="94"/>
    </location>
</feature>
<dbReference type="InterPro" id="IPR050239">
    <property type="entry name" value="Sigma-70_RNA_pol_init_factors"/>
</dbReference>
<dbReference type="AlphaFoldDB" id="A0A9D1TUM4"/>
<organism evidence="9 10">
    <name type="scientific">Candidatus Ignatzschineria merdigallinarum</name>
    <dbReference type="NCBI Taxonomy" id="2838621"/>
    <lineage>
        <taxon>Bacteria</taxon>
        <taxon>Pseudomonadati</taxon>
        <taxon>Pseudomonadota</taxon>
        <taxon>Gammaproteobacteria</taxon>
        <taxon>Cardiobacteriales</taxon>
        <taxon>Ignatzschineriaceae</taxon>
        <taxon>Ignatzschineria</taxon>
    </lineage>
</organism>
<feature type="domain" description="RNA polymerase sigma-70 region 3" evidence="6">
    <location>
        <begin position="180"/>
        <end position="252"/>
    </location>
</feature>
<evidence type="ECO:0000259" key="8">
    <source>
        <dbReference type="Pfam" id="PF04545"/>
    </source>
</evidence>
<evidence type="ECO:0000259" key="7">
    <source>
        <dbReference type="Pfam" id="PF04542"/>
    </source>
</evidence>
<dbReference type="Pfam" id="PF04542">
    <property type="entry name" value="Sigma70_r2"/>
    <property type="match status" value="1"/>
</dbReference>
<evidence type="ECO:0000259" key="5">
    <source>
        <dbReference type="Pfam" id="PF00140"/>
    </source>
</evidence>
<dbReference type="GO" id="GO:0016987">
    <property type="term" value="F:sigma factor activity"/>
    <property type="evidence" value="ECO:0007669"/>
    <property type="project" value="UniProtKB-KW"/>
</dbReference>
<dbReference type="InterPro" id="IPR007627">
    <property type="entry name" value="RNA_pol_sigma70_r2"/>
</dbReference>
<dbReference type="SUPFAM" id="SSF88659">
    <property type="entry name" value="Sigma3 and sigma4 domains of RNA polymerase sigma factors"/>
    <property type="match status" value="2"/>
</dbReference>